<comment type="caution">
    <text evidence="3">The sequence shown here is derived from an EMBL/GenBank/DDBJ whole genome shotgun (WGS) entry which is preliminary data.</text>
</comment>
<protein>
    <recommendedName>
        <fullName evidence="5">Small secreted protein</fullName>
    </recommendedName>
</protein>
<evidence type="ECO:0000256" key="1">
    <source>
        <dbReference type="SAM" id="MobiDB-lite"/>
    </source>
</evidence>
<keyword evidence="2" id="KW-0732">Signal</keyword>
<evidence type="ECO:0008006" key="5">
    <source>
        <dbReference type="Google" id="ProtNLM"/>
    </source>
</evidence>
<gene>
    <name evidence="3" type="ORF">PVAG01_08814</name>
</gene>
<reference evidence="3 4" key="1">
    <citation type="submission" date="2024-06" db="EMBL/GenBank/DDBJ databases">
        <title>Complete genome of Phlyctema vagabunda strain 19-DSS-EL-015.</title>
        <authorList>
            <person name="Fiorenzani C."/>
        </authorList>
    </citation>
    <scope>NUCLEOTIDE SEQUENCE [LARGE SCALE GENOMIC DNA]</scope>
    <source>
        <strain evidence="3 4">19-DSS-EL-015</strain>
    </source>
</reference>
<proteinExistence type="predicted"/>
<evidence type="ECO:0000313" key="4">
    <source>
        <dbReference type="Proteomes" id="UP001629113"/>
    </source>
</evidence>
<name>A0ABR4PAJ8_9HELO</name>
<evidence type="ECO:0000313" key="3">
    <source>
        <dbReference type="EMBL" id="KAL3420315.1"/>
    </source>
</evidence>
<dbReference type="EMBL" id="JBFCZG010000007">
    <property type="protein sequence ID" value="KAL3420315.1"/>
    <property type="molecule type" value="Genomic_DNA"/>
</dbReference>
<evidence type="ECO:0000256" key="2">
    <source>
        <dbReference type="SAM" id="SignalP"/>
    </source>
</evidence>
<feature type="compositionally biased region" description="Acidic residues" evidence="1">
    <location>
        <begin position="190"/>
        <end position="244"/>
    </location>
</feature>
<accession>A0ABR4PAJ8</accession>
<feature type="region of interest" description="Disordered" evidence="1">
    <location>
        <begin position="190"/>
        <end position="266"/>
    </location>
</feature>
<dbReference type="PANTHER" id="PTHR38849:SF1">
    <property type="entry name" value="SMALL SECRETED PROTEIN"/>
    <property type="match status" value="1"/>
</dbReference>
<sequence>MRFSIIAASALATLVIAAPTGKRAVQKRAIFPTVTYDEITIAGGQAGDAEAEANAVFTGFGLDLNDLASLDEADLDFLNNVNSAANDAEKGVYNPAVEAATGAEADAIQAAKIKNKVLKLTATMLKLKAEEAQGTDTTAEQAAEQKKLDNNISQDVAAAGTATTAIPFDATIEGGAAGGAATGGAAADDAAADDASAEDAAADDASADDAAADDAAADDAAADDAAADDASADDAAADEEDAAAADDASSCSSSSASTKASKNSRK</sequence>
<feature type="compositionally biased region" description="Low complexity" evidence="1">
    <location>
        <begin position="245"/>
        <end position="257"/>
    </location>
</feature>
<feature type="chain" id="PRO_5046152059" description="Small secreted protein" evidence="2">
    <location>
        <begin position="18"/>
        <end position="266"/>
    </location>
</feature>
<dbReference type="Proteomes" id="UP001629113">
    <property type="component" value="Unassembled WGS sequence"/>
</dbReference>
<feature type="signal peptide" evidence="2">
    <location>
        <begin position="1"/>
        <end position="17"/>
    </location>
</feature>
<organism evidence="3 4">
    <name type="scientific">Phlyctema vagabunda</name>
    <dbReference type="NCBI Taxonomy" id="108571"/>
    <lineage>
        <taxon>Eukaryota</taxon>
        <taxon>Fungi</taxon>
        <taxon>Dikarya</taxon>
        <taxon>Ascomycota</taxon>
        <taxon>Pezizomycotina</taxon>
        <taxon>Leotiomycetes</taxon>
        <taxon>Helotiales</taxon>
        <taxon>Dermateaceae</taxon>
        <taxon>Phlyctema</taxon>
    </lineage>
</organism>
<keyword evidence="4" id="KW-1185">Reference proteome</keyword>
<dbReference type="PANTHER" id="PTHR38849">
    <property type="entry name" value="SMALL SECRETED PROTEIN"/>
    <property type="match status" value="1"/>
</dbReference>